<evidence type="ECO:0000259" key="2">
    <source>
        <dbReference type="Pfam" id="PF00266"/>
    </source>
</evidence>
<dbReference type="Pfam" id="PF00266">
    <property type="entry name" value="Aminotran_5"/>
    <property type="match status" value="1"/>
</dbReference>
<feature type="chain" id="PRO_5031108834" description="Aminotransferase class V domain-containing protein" evidence="1">
    <location>
        <begin position="27"/>
        <end position="262"/>
    </location>
</feature>
<organism evidence="3">
    <name type="scientific">Guillardia theta</name>
    <name type="common">Cryptophyte</name>
    <name type="synonym">Cryptomonas phi</name>
    <dbReference type="NCBI Taxonomy" id="55529"/>
    <lineage>
        <taxon>Eukaryota</taxon>
        <taxon>Cryptophyceae</taxon>
        <taxon>Pyrenomonadales</taxon>
        <taxon>Geminigeraceae</taxon>
        <taxon>Guillardia</taxon>
    </lineage>
</organism>
<feature type="domain" description="Aminotransferase class V" evidence="2">
    <location>
        <begin position="127"/>
        <end position="255"/>
    </location>
</feature>
<dbReference type="InterPro" id="IPR015424">
    <property type="entry name" value="PyrdxlP-dep_Trfase"/>
</dbReference>
<feature type="signal peptide" evidence="1">
    <location>
        <begin position="1"/>
        <end position="26"/>
    </location>
</feature>
<dbReference type="InterPro" id="IPR015421">
    <property type="entry name" value="PyrdxlP-dep_Trfase_major"/>
</dbReference>
<sequence length="262" mass="28864">MRRRGGALMTFLYLVLFLSLVKRGAASNGCMSARRLAASSMTTERRSGAQWKEPNVPPAAFLRPANVDPLNPRAASGYCPSAQHRLTTRRRRTRRHTRLWGIHTSPLMTIEVDRVRADTRGCVSSIHFNNAGASLMPKVVADTYVEYVQQEELAGGYEVAATRGNELEGFYEAAARLLSCGKDEVAFVESATRGWALAFYSLPLEEGDRIITSAADYGSNFVAYLQARDSKGAEVVVVPDDEGGQIDLQRLREEARHPKVAS</sequence>
<dbReference type="PANTHER" id="PTHR43586">
    <property type="entry name" value="CYSTEINE DESULFURASE"/>
    <property type="match status" value="1"/>
</dbReference>
<gene>
    <name evidence="3" type="ORF">GTHE00462_LOCUS2814</name>
</gene>
<reference evidence="3" key="1">
    <citation type="submission" date="2021-01" db="EMBL/GenBank/DDBJ databases">
        <authorList>
            <person name="Corre E."/>
            <person name="Pelletier E."/>
            <person name="Niang G."/>
            <person name="Scheremetjew M."/>
            <person name="Finn R."/>
            <person name="Kale V."/>
            <person name="Holt S."/>
            <person name="Cochrane G."/>
            <person name="Meng A."/>
            <person name="Brown T."/>
            <person name="Cohen L."/>
        </authorList>
    </citation>
    <scope>NUCLEOTIDE SEQUENCE</scope>
    <source>
        <strain evidence="3">CCMP 2712</strain>
    </source>
</reference>
<dbReference type="EMBL" id="HBKN01003301">
    <property type="protein sequence ID" value="CAE2193503.1"/>
    <property type="molecule type" value="Transcribed_RNA"/>
</dbReference>
<dbReference type="AlphaFoldDB" id="A0A7S4HBC4"/>
<dbReference type="PANTHER" id="PTHR43586:SF24">
    <property type="entry name" value="BLR4730 PROTEIN"/>
    <property type="match status" value="1"/>
</dbReference>
<name>A0A7S4HBC4_GUITH</name>
<evidence type="ECO:0000313" key="3">
    <source>
        <dbReference type="EMBL" id="CAE2193503.1"/>
    </source>
</evidence>
<accession>A0A7S4HBC4</accession>
<dbReference type="Gene3D" id="3.40.640.10">
    <property type="entry name" value="Type I PLP-dependent aspartate aminotransferase-like (Major domain)"/>
    <property type="match status" value="1"/>
</dbReference>
<evidence type="ECO:0000256" key="1">
    <source>
        <dbReference type="SAM" id="SignalP"/>
    </source>
</evidence>
<proteinExistence type="predicted"/>
<dbReference type="InterPro" id="IPR000192">
    <property type="entry name" value="Aminotrans_V_dom"/>
</dbReference>
<protein>
    <recommendedName>
        <fullName evidence="2">Aminotransferase class V domain-containing protein</fullName>
    </recommendedName>
</protein>
<keyword evidence="1" id="KW-0732">Signal</keyword>
<dbReference type="SUPFAM" id="SSF53383">
    <property type="entry name" value="PLP-dependent transferases"/>
    <property type="match status" value="1"/>
</dbReference>